<evidence type="ECO:0008006" key="3">
    <source>
        <dbReference type="Google" id="ProtNLM"/>
    </source>
</evidence>
<keyword evidence="2" id="KW-1185">Reference proteome</keyword>
<organism evidence="1 2">
    <name type="scientific">Rubinisphaera italica</name>
    <dbReference type="NCBI Taxonomy" id="2527969"/>
    <lineage>
        <taxon>Bacteria</taxon>
        <taxon>Pseudomonadati</taxon>
        <taxon>Planctomycetota</taxon>
        <taxon>Planctomycetia</taxon>
        <taxon>Planctomycetales</taxon>
        <taxon>Planctomycetaceae</taxon>
        <taxon>Rubinisphaera</taxon>
    </lineage>
</organism>
<reference evidence="1 2" key="1">
    <citation type="submission" date="2019-02" db="EMBL/GenBank/DDBJ databases">
        <title>Deep-cultivation of Planctomycetes and their phenomic and genomic characterization uncovers novel biology.</title>
        <authorList>
            <person name="Wiegand S."/>
            <person name="Jogler M."/>
            <person name="Boedeker C."/>
            <person name="Pinto D."/>
            <person name="Vollmers J."/>
            <person name="Rivas-Marin E."/>
            <person name="Kohn T."/>
            <person name="Peeters S.H."/>
            <person name="Heuer A."/>
            <person name="Rast P."/>
            <person name="Oberbeckmann S."/>
            <person name="Bunk B."/>
            <person name="Jeske O."/>
            <person name="Meyerdierks A."/>
            <person name="Storesund J.E."/>
            <person name="Kallscheuer N."/>
            <person name="Luecker S."/>
            <person name="Lage O.M."/>
            <person name="Pohl T."/>
            <person name="Merkel B.J."/>
            <person name="Hornburger P."/>
            <person name="Mueller R.-W."/>
            <person name="Bruemmer F."/>
            <person name="Labrenz M."/>
            <person name="Spormann A.M."/>
            <person name="Op Den Camp H."/>
            <person name="Overmann J."/>
            <person name="Amann R."/>
            <person name="Jetten M.S.M."/>
            <person name="Mascher T."/>
            <person name="Medema M.H."/>
            <person name="Devos D.P."/>
            <person name="Kaster A.-K."/>
            <person name="Ovreas L."/>
            <person name="Rohde M."/>
            <person name="Galperin M.Y."/>
            <person name="Jogler C."/>
        </authorList>
    </citation>
    <scope>NUCLEOTIDE SEQUENCE [LARGE SCALE GENOMIC DNA]</scope>
    <source>
        <strain evidence="1 2">Pan54</strain>
    </source>
</reference>
<dbReference type="InterPro" id="IPR029058">
    <property type="entry name" value="AB_hydrolase_fold"/>
</dbReference>
<evidence type="ECO:0000313" key="2">
    <source>
        <dbReference type="Proteomes" id="UP000316095"/>
    </source>
</evidence>
<dbReference type="SUPFAM" id="SSF53474">
    <property type="entry name" value="alpha/beta-Hydrolases"/>
    <property type="match status" value="1"/>
</dbReference>
<dbReference type="Proteomes" id="UP000316095">
    <property type="component" value="Unassembled WGS sequence"/>
</dbReference>
<evidence type="ECO:0000313" key="1">
    <source>
        <dbReference type="EMBL" id="TWT62105.1"/>
    </source>
</evidence>
<dbReference type="AlphaFoldDB" id="A0A5C5XIY2"/>
<sequence length="234" mass="26242">MYPGLLRESLRVMRKISFLSIVVLVLVITLNDSVFARNEFSPQGQTQCVAPHVVMIRGVGGYWPKVDHLAEGVMQQGMTVSIHHPYTAIKKAGQIACYCRENTPGQSVNIIAYSLGCDAAIVLCQKLEEMGMCVDSMILIETTFCKNEVPGNVRYCFNLYEERGLKDRIPIFRGVPLQASNCSTVMINAELKSTCLPARKITHFNIASKNVTHELVLEKLLSCHYWNNGWHCCE</sequence>
<protein>
    <recommendedName>
        <fullName evidence="3">Thioesterase domain protein</fullName>
    </recommendedName>
</protein>
<accession>A0A5C5XIY2</accession>
<name>A0A5C5XIY2_9PLAN</name>
<gene>
    <name evidence="1" type="ORF">Pan54_28440</name>
</gene>
<comment type="caution">
    <text evidence="1">The sequence shown here is derived from an EMBL/GenBank/DDBJ whole genome shotgun (WGS) entry which is preliminary data.</text>
</comment>
<dbReference type="EMBL" id="SJPG01000001">
    <property type="protein sequence ID" value="TWT62105.1"/>
    <property type="molecule type" value="Genomic_DNA"/>
</dbReference>
<proteinExistence type="predicted"/>